<reference evidence="1 2" key="1">
    <citation type="submission" date="2013-01" db="EMBL/GenBank/DDBJ databases">
        <authorList>
            <person name="Harkins D.M."/>
            <person name="Durkin A.S."/>
            <person name="Brinkac L.M."/>
            <person name="Haft D.H."/>
            <person name="Selengut J.D."/>
            <person name="Sanka R."/>
            <person name="DePew J."/>
            <person name="Purushe J."/>
            <person name="Peacock S.J."/>
            <person name="Thaipadungpanit J."/>
            <person name="Wuthiekanun V.W."/>
            <person name="Day N.P."/>
            <person name="Vinetz J.M."/>
            <person name="Sutton G.G."/>
            <person name="Nierman W.C."/>
            <person name="Fouts D.E."/>
        </authorList>
    </citation>
    <scope>NUCLEOTIDE SEQUENCE [LARGE SCALE GENOMIC DNA]</scope>
    <source>
        <strain evidence="1 2">L0374</strain>
    </source>
</reference>
<dbReference type="Proteomes" id="UP000012137">
    <property type="component" value="Unassembled WGS sequence"/>
</dbReference>
<protein>
    <submittedName>
        <fullName evidence="1">Uncharacterized protein</fullName>
    </submittedName>
</protein>
<proteinExistence type="predicted"/>
<dbReference type="EMBL" id="AHMZ02000068">
    <property type="protein sequence ID" value="EMN30942.1"/>
    <property type="molecule type" value="Genomic_DNA"/>
</dbReference>
<evidence type="ECO:0000313" key="2">
    <source>
        <dbReference type="Proteomes" id="UP000012137"/>
    </source>
</evidence>
<evidence type="ECO:0000313" key="1">
    <source>
        <dbReference type="EMBL" id="EMN30942.1"/>
    </source>
</evidence>
<dbReference type="AlphaFoldDB" id="M6KT16"/>
<accession>M6KT16</accession>
<sequence length="150" mass="17988">MDRRSGLKKAHFSSVPTRMSLFTCKKYIFRIEKNFPNLTASVSHPKIGKTQHNALYESRWKTQHNALYESRWKTQHNALYESRWKTQHNALYESRWKTQHNALYESRWKTQHNALYESRWKTQHNALYESRCGVGTKFCRGFVVTPTDLY</sequence>
<organism evidence="1 2">
    <name type="scientific">Leptospira interrogans serovar Pyrogenes str. L0374</name>
    <dbReference type="NCBI Taxonomy" id="1049928"/>
    <lineage>
        <taxon>Bacteria</taxon>
        <taxon>Pseudomonadati</taxon>
        <taxon>Spirochaetota</taxon>
        <taxon>Spirochaetia</taxon>
        <taxon>Leptospirales</taxon>
        <taxon>Leptospiraceae</taxon>
        <taxon>Leptospira</taxon>
    </lineage>
</organism>
<dbReference type="AntiFam" id="ANF00049">
    <property type="entry name" value="Contained within insertion sequence ISlin1"/>
</dbReference>
<name>M6KT16_LEPIR</name>
<gene>
    <name evidence="1" type="ORF">LEP1GSC083_2042</name>
</gene>
<comment type="caution">
    <text evidence="1">The sequence shown here is derived from an EMBL/GenBank/DDBJ whole genome shotgun (WGS) entry which is preliminary data.</text>
</comment>